<name>A0A0B4FR35_9FUSO</name>
<comment type="caution">
    <text evidence="2">The sequence shown here is derived from an EMBL/GenBank/DDBJ whole genome shotgun (WGS) entry which is preliminary data.</text>
</comment>
<dbReference type="Proteomes" id="UP000031184">
    <property type="component" value="Unassembled WGS sequence"/>
</dbReference>
<keyword evidence="1" id="KW-0732">Signal</keyword>
<accession>A0A0B4FR35</accession>
<dbReference type="EMBL" id="AUZI01000011">
    <property type="protein sequence ID" value="KID49867.1"/>
    <property type="molecule type" value="Genomic_DNA"/>
</dbReference>
<organism evidence="2 3">
    <name type="scientific">Fusobacterium necrophorum subsp. funduliforme B35</name>
    <dbReference type="NCBI Taxonomy" id="1226633"/>
    <lineage>
        <taxon>Bacteria</taxon>
        <taxon>Fusobacteriati</taxon>
        <taxon>Fusobacteriota</taxon>
        <taxon>Fusobacteriia</taxon>
        <taxon>Fusobacteriales</taxon>
        <taxon>Fusobacteriaceae</taxon>
        <taxon>Fusobacterium</taxon>
    </lineage>
</organism>
<dbReference type="AlphaFoldDB" id="A0A0B4FR35"/>
<feature type="chain" id="PRO_5002102638" evidence="1">
    <location>
        <begin position="25"/>
        <end position="49"/>
    </location>
</feature>
<evidence type="ECO:0000313" key="3">
    <source>
        <dbReference type="Proteomes" id="UP000031184"/>
    </source>
</evidence>
<sequence>MKCVKNYLLSALILFSLGAGSLLAEEESRTLVFDDSKYTKSFQKIDGKK</sequence>
<evidence type="ECO:0000313" key="2">
    <source>
        <dbReference type="EMBL" id="KID49867.1"/>
    </source>
</evidence>
<feature type="signal peptide" evidence="1">
    <location>
        <begin position="1"/>
        <end position="24"/>
    </location>
</feature>
<dbReference type="PATRIC" id="fig|1226633.4.peg.715"/>
<gene>
    <name evidence="2" type="ORF">C095_03560</name>
</gene>
<protein>
    <submittedName>
        <fullName evidence="2">Uncharacterized protein</fullName>
    </submittedName>
</protein>
<reference evidence="2 3" key="1">
    <citation type="submission" date="2013-08" db="EMBL/GenBank/DDBJ databases">
        <title>An opportunistic ruminal bacterium that causes liver abscesses in cattle.</title>
        <authorList>
            <person name="Benahmed F.H."/>
            <person name="Rasmussen M."/>
            <person name="Harbottle H."/>
            <person name="Soppet D."/>
            <person name="Nagaraja T.G."/>
            <person name="Davidson M."/>
        </authorList>
    </citation>
    <scope>NUCLEOTIDE SEQUENCE [LARGE SCALE GENOMIC DNA]</scope>
    <source>
        <strain evidence="2 3">B35</strain>
    </source>
</reference>
<evidence type="ECO:0000256" key="1">
    <source>
        <dbReference type="SAM" id="SignalP"/>
    </source>
</evidence>
<proteinExistence type="predicted"/>